<dbReference type="GO" id="GO:0022857">
    <property type="term" value="F:transmembrane transporter activity"/>
    <property type="evidence" value="ECO:0007669"/>
    <property type="project" value="TreeGrafter"/>
</dbReference>
<comment type="similarity">
    <text evidence="8">Belongs to the TRAP transporter small permease family.</text>
</comment>
<evidence type="ECO:0000313" key="11">
    <source>
        <dbReference type="EMBL" id="SFK07341.1"/>
    </source>
</evidence>
<gene>
    <name evidence="11" type="ORF">SAMN04488082_11362</name>
</gene>
<dbReference type="InterPro" id="IPR055348">
    <property type="entry name" value="DctQ"/>
</dbReference>
<evidence type="ECO:0000256" key="3">
    <source>
        <dbReference type="ARBA" id="ARBA00022475"/>
    </source>
</evidence>
<protein>
    <submittedName>
        <fullName evidence="11">C4-dicarboxylate transporter, DctQ subunit</fullName>
    </submittedName>
</protein>
<dbReference type="STRING" id="52560.SAMN04488082_11362"/>
<evidence type="ECO:0000256" key="8">
    <source>
        <dbReference type="ARBA" id="ARBA00038436"/>
    </source>
</evidence>
<evidence type="ECO:0000256" key="7">
    <source>
        <dbReference type="ARBA" id="ARBA00023136"/>
    </source>
</evidence>
<evidence type="ECO:0000259" key="10">
    <source>
        <dbReference type="Pfam" id="PF04290"/>
    </source>
</evidence>
<evidence type="ECO:0000256" key="1">
    <source>
        <dbReference type="ARBA" id="ARBA00004429"/>
    </source>
</evidence>
<keyword evidence="12" id="KW-1185">Reference proteome</keyword>
<keyword evidence="6 9" id="KW-1133">Transmembrane helix</keyword>
<sequence>MKNFLRILGHIEELTVGGLLLLLAVGTTIQVMTRYFLGMTFDWFDEGSRYLLVFVTFAGAGMAVKYGAHFSMEAVTQYAPPRIAAALRTLAALLSAAVMLVIAWYGWEQTALLARYGMTTASLGMPMWVAYLPIPVFGVGIALRFLARAFEQARIMFGQTAQERD</sequence>
<comment type="subcellular location">
    <subcellularLocation>
        <location evidence="1">Cell inner membrane</location>
        <topology evidence="1">Multi-pass membrane protein</topology>
    </subcellularLocation>
</comment>
<evidence type="ECO:0000256" key="9">
    <source>
        <dbReference type="SAM" id="Phobius"/>
    </source>
</evidence>
<feature type="transmembrane region" description="Helical" evidence="9">
    <location>
        <begin position="49"/>
        <end position="68"/>
    </location>
</feature>
<accession>A0A1I3WLL7</accession>
<keyword evidence="7 9" id="KW-0472">Membrane</keyword>
<evidence type="ECO:0000256" key="5">
    <source>
        <dbReference type="ARBA" id="ARBA00022692"/>
    </source>
</evidence>
<dbReference type="PANTHER" id="PTHR35011:SF2">
    <property type="entry name" value="2,3-DIKETO-L-GULONATE TRAP TRANSPORTER SMALL PERMEASE PROTEIN YIAM"/>
    <property type="match status" value="1"/>
</dbReference>
<feature type="transmembrane region" description="Helical" evidence="9">
    <location>
        <begin position="127"/>
        <end position="147"/>
    </location>
</feature>
<keyword evidence="3" id="KW-1003">Cell membrane</keyword>
<keyword evidence="2" id="KW-0813">Transport</keyword>
<dbReference type="GO" id="GO:0005886">
    <property type="term" value="C:plasma membrane"/>
    <property type="evidence" value="ECO:0007669"/>
    <property type="project" value="UniProtKB-SubCell"/>
</dbReference>
<organism evidence="11 12">
    <name type="scientific">Desulfomicrobium apsheronum</name>
    <dbReference type="NCBI Taxonomy" id="52560"/>
    <lineage>
        <taxon>Bacteria</taxon>
        <taxon>Pseudomonadati</taxon>
        <taxon>Thermodesulfobacteriota</taxon>
        <taxon>Desulfovibrionia</taxon>
        <taxon>Desulfovibrionales</taxon>
        <taxon>Desulfomicrobiaceae</taxon>
        <taxon>Desulfomicrobium</taxon>
    </lineage>
</organism>
<proteinExistence type="inferred from homology"/>
<name>A0A1I3WLL7_9BACT</name>
<dbReference type="AlphaFoldDB" id="A0A1I3WLL7"/>
<dbReference type="PANTHER" id="PTHR35011">
    <property type="entry name" value="2,3-DIKETO-L-GULONATE TRAP TRANSPORTER SMALL PERMEASE PROTEIN YIAM"/>
    <property type="match status" value="1"/>
</dbReference>
<dbReference type="GO" id="GO:0015740">
    <property type="term" value="P:C4-dicarboxylate transport"/>
    <property type="evidence" value="ECO:0007669"/>
    <property type="project" value="TreeGrafter"/>
</dbReference>
<feature type="transmembrane region" description="Helical" evidence="9">
    <location>
        <begin position="89"/>
        <end position="107"/>
    </location>
</feature>
<feature type="transmembrane region" description="Helical" evidence="9">
    <location>
        <begin position="14"/>
        <end position="37"/>
    </location>
</feature>
<dbReference type="Pfam" id="PF04290">
    <property type="entry name" value="DctQ"/>
    <property type="match status" value="1"/>
</dbReference>
<evidence type="ECO:0000256" key="2">
    <source>
        <dbReference type="ARBA" id="ARBA00022448"/>
    </source>
</evidence>
<dbReference type="Proteomes" id="UP000198635">
    <property type="component" value="Unassembled WGS sequence"/>
</dbReference>
<keyword evidence="5 9" id="KW-0812">Transmembrane</keyword>
<keyword evidence="4" id="KW-0997">Cell inner membrane</keyword>
<reference evidence="12" key="1">
    <citation type="submission" date="2016-10" db="EMBL/GenBank/DDBJ databases">
        <authorList>
            <person name="Varghese N."/>
            <person name="Submissions S."/>
        </authorList>
    </citation>
    <scope>NUCLEOTIDE SEQUENCE [LARGE SCALE GENOMIC DNA]</scope>
    <source>
        <strain evidence="12">DSM 5918</strain>
    </source>
</reference>
<dbReference type="RefSeq" id="WP_177193156.1">
    <property type="nucleotide sequence ID" value="NZ_FORX01000013.1"/>
</dbReference>
<evidence type="ECO:0000256" key="4">
    <source>
        <dbReference type="ARBA" id="ARBA00022519"/>
    </source>
</evidence>
<feature type="domain" description="Tripartite ATP-independent periplasmic transporters DctQ component" evidence="10">
    <location>
        <begin position="24"/>
        <end position="154"/>
    </location>
</feature>
<dbReference type="InterPro" id="IPR007387">
    <property type="entry name" value="TRAP_DctQ"/>
</dbReference>
<evidence type="ECO:0000256" key="6">
    <source>
        <dbReference type="ARBA" id="ARBA00022989"/>
    </source>
</evidence>
<dbReference type="EMBL" id="FORX01000013">
    <property type="protein sequence ID" value="SFK07341.1"/>
    <property type="molecule type" value="Genomic_DNA"/>
</dbReference>
<evidence type="ECO:0000313" key="12">
    <source>
        <dbReference type="Proteomes" id="UP000198635"/>
    </source>
</evidence>